<keyword evidence="6" id="KW-1185">Reference proteome</keyword>
<dbReference type="eggNOG" id="COG0204">
    <property type="taxonomic scope" value="Bacteria"/>
</dbReference>
<dbReference type="Proteomes" id="UP000029640">
    <property type="component" value="Unassembled WGS sequence"/>
</dbReference>
<accession>A0A095VSD3</accession>
<evidence type="ECO:0000256" key="2">
    <source>
        <dbReference type="ARBA" id="ARBA00022679"/>
    </source>
</evidence>
<evidence type="ECO:0000256" key="1">
    <source>
        <dbReference type="ARBA" id="ARBA00005189"/>
    </source>
</evidence>
<feature type="domain" description="Phospholipid/glycerol acyltransferase" evidence="4">
    <location>
        <begin position="78"/>
        <end position="193"/>
    </location>
</feature>
<keyword evidence="3 5" id="KW-0012">Acyltransferase</keyword>
<sequence length="249" mass="28239">MMRAVRSLLVFCWIVLSVIPSGLVLLLLSPFVSAQRLWWWIAVPWLRGCIAAARLVGGINYRIHGWEHLPAAKDNRRVILCAKHQSTWETFFFPSVMPHPLAFVFKRELLRIPMFGWALGRLEMIHIDRSKRSEAWNKVAQQGVELMDGGKWVIMFPEGTRTERGKQGVYKSGASRLACATGAEVIPIAVTSGRCWPRRSFWFIPGVIDVSIGPPMDPAGRKPEPFMRELEAWIEGEMRRLDPDAYGAG</sequence>
<evidence type="ECO:0000313" key="6">
    <source>
        <dbReference type="Proteomes" id="UP000029640"/>
    </source>
</evidence>
<dbReference type="PATRIC" id="fig|1265313.6.peg.1123"/>
<reference evidence="5 6" key="1">
    <citation type="journal article" date="2014" name="Genome Announc.">
        <title>Genome Sequence of Gammaproteobacterial Pseudohaliea rubra Type Strain DSM 19751, Isolated from Coastal Seawater of the Mediterranean Sea.</title>
        <authorList>
            <person name="Spring S."/>
            <person name="Fiebig A."/>
            <person name="Riedel T."/>
            <person name="Goker M."/>
            <person name="Klenk H.P."/>
        </authorList>
    </citation>
    <scope>NUCLEOTIDE SEQUENCE [LARGE SCALE GENOMIC DNA]</scope>
    <source>
        <strain evidence="5 6">DSM 19751</strain>
    </source>
</reference>
<dbReference type="HOGENOM" id="CLU_027938_5_0_6"/>
<dbReference type="Pfam" id="PF01553">
    <property type="entry name" value="Acyltransferase"/>
    <property type="match status" value="1"/>
</dbReference>
<dbReference type="SMART" id="SM00563">
    <property type="entry name" value="PlsC"/>
    <property type="match status" value="1"/>
</dbReference>
<dbReference type="CDD" id="cd07989">
    <property type="entry name" value="LPLAT_AGPAT-like"/>
    <property type="match status" value="1"/>
</dbReference>
<dbReference type="PANTHER" id="PTHR10434:SF40">
    <property type="entry name" value="1-ACYL-SN-GLYCEROL-3-PHOSPHATE ACYLTRANSFERASE"/>
    <property type="match status" value="1"/>
</dbReference>
<evidence type="ECO:0000313" key="5">
    <source>
        <dbReference type="EMBL" id="KGE04275.1"/>
    </source>
</evidence>
<evidence type="ECO:0000256" key="3">
    <source>
        <dbReference type="ARBA" id="ARBA00023315"/>
    </source>
</evidence>
<dbReference type="EC" id="2.3.1.51" evidence="5"/>
<dbReference type="SUPFAM" id="SSF69593">
    <property type="entry name" value="Glycerol-3-phosphate (1)-acyltransferase"/>
    <property type="match status" value="1"/>
</dbReference>
<comment type="caution">
    <text evidence="5">The sequence shown here is derived from an EMBL/GenBank/DDBJ whole genome shotgun (WGS) entry which is preliminary data.</text>
</comment>
<name>A0A095VSD3_9GAMM</name>
<keyword evidence="2 5" id="KW-0808">Transferase</keyword>
<proteinExistence type="predicted"/>
<dbReference type="AlphaFoldDB" id="A0A095VSD3"/>
<dbReference type="InterPro" id="IPR002123">
    <property type="entry name" value="Plipid/glycerol_acylTrfase"/>
</dbReference>
<dbReference type="GO" id="GO:0003841">
    <property type="term" value="F:1-acylglycerol-3-phosphate O-acyltransferase activity"/>
    <property type="evidence" value="ECO:0007669"/>
    <property type="project" value="UniProtKB-EC"/>
</dbReference>
<protein>
    <submittedName>
        <fullName evidence="5">1-acyl-sn-glycerol-3-phosphate acyltransferase</fullName>
        <ecNumber evidence="5">2.3.1.51</ecNumber>
    </submittedName>
</protein>
<dbReference type="EMBL" id="AUVB01000031">
    <property type="protein sequence ID" value="KGE04275.1"/>
    <property type="molecule type" value="Genomic_DNA"/>
</dbReference>
<evidence type="ECO:0000259" key="4">
    <source>
        <dbReference type="SMART" id="SM00563"/>
    </source>
</evidence>
<dbReference type="RefSeq" id="WP_322786720.1">
    <property type="nucleotide sequence ID" value="NZ_KN234754.1"/>
</dbReference>
<dbReference type="STRING" id="1265313.HRUBRA_01139"/>
<dbReference type="PANTHER" id="PTHR10434">
    <property type="entry name" value="1-ACYL-SN-GLYCEROL-3-PHOSPHATE ACYLTRANSFERASE"/>
    <property type="match status" value="1"/>
</dbReference>
<comment type="pathway">
    <text evidence="1">Lipid metabolism.</text>
</comment>
<gene>
    <name evidence="5" type="ORF">HRUBRA_01139</name>
</gene>
<organism evidence="5 6">
    <name type="scientific">Pseudohaliea rubra DSM 19751</name>
    <dbReference type="NCBI Taxonomy" id="1265313"/>
    <lineage>
        <taxon>Bacteria</taxon>
        <taxon>Pseudomonadati</taxon>
        <taxon>Pseudomonadota</taxon>
        <taxon>Gammaproteobacteria</taxon>
        <taxon>Cellvibrionales</taxon>
        <taxon>Halieaceae</taxon>
        <taxon>Pseudohaliea</taxon>
    </lineage>
</organism>
<dbReference type="GO" id="GO:0006654">
    <property type="term" value="P:phosphatidic acid biosynthetic process"/>
    <property type="evidence" value="ECO:0007669"/>
    <property type="project" value="TreeGrafter"/>
</dbReference>